<comment type="caution">
    <text evidence="4">The sequence shown here is derived from an EMBL/GenBank/DDBJ whole genome shotgun (WGS) entry which is preliminary data.</text>
</comment>
<dbReference type="InterPro" id="IPR002469">
    <property type="entry name" value="Peptidase_S9B_N"/>
</dbReference>
<dbReference type="Pfam" id="PF00930">
    <property type="entry name" value="DPPIV_N"/>
    <property type="match status" value="1"/>
</dbReference>
<evidence type="ECO:0000259" key="3">
    <source>
        <dbReference type="Pfam" id="PF00930"/>
    </source>
</evidence>
<feature type="domain" description="Peptidase S9 prolyl oligopeptidase catalytic" evidence="2">
    <location>
        <begin position="492"/>
        <end position="693"/>
    </location>
</feature>
<evidence type="ECO:0000313" key="5">
    <source>
        <dbReference type="Proteomes" id="UP001207918"/>
    </source>
</evidence>
<gene>
    <name evidence="4" type="ORF">J6I44_01395</name>
</gene>
<dbReference type="InterPro" id="IPR001375">
    <property type="entry name" value="Peptidase_S9_cat"/>
</dbReference>
<feature type="chain" id="PRO_5046821687" evidence="1">
    <location>
        <begin position="23"/>
        <end position="694"/>
    </location>
</feature>
<dbReference type="PANTHER" id="PTHR11731">
    <property type="entry name" value="PROTEASE FAMILY S9B,C DIPEPTIDYL-PEPTIDASE IV-RELATED"/>
    <property type="match status" value="1"/>
</dbReference>
<name>A0ABT3PHT0_9BACT</name>
<dbReference type="Pfam" id="PF00326">
    <property type="entry name" value="Peptidase_S9"/>
    <property type="match status" value="1"/>
</dbReference>
<keyword evidence="1" id="KW-0732">Signal</keyword>
<evidence type="ECO:0000259" key="2">
    <source>
        <dbReference type="Pfam" id="PF00326"/>
    </source>
</evidence>
<feature type="domain" description="Dipeptidylpeptidase IV N-terminal" evidence="3">
    <location>
        <begin position="117"/>
        <end position="398"/>
    </location>
</feature>
<dbReference type="EMBL" id="JAGGJA010000001">
    <property type="protein sequence ID" value="MCW9705484.1"/>
    <property type="molecule type" value="Genomic_DNA"/>
</dbReference>
<dbReference type="SUPFAM" id="SSF82171">
    <property type="entry name" value="DPP6 N-terminal domain-like"/>
    <property type="match status" value="1"/>
</dbReference>
<organism evidence="4 5">
    <name type="scientific">Fodinibius salsisoli</name>
    <dbReference type="NCBI Taxonomy" id="2820877"/>
    <lineage>
        <taxon>Bacteria</taxon>
        <taxon>Pseudomonadati</taxon>
        <taxon>Balneolota</taxon>
        <taxon>Balneolia</taxon>
        <taxon>Balneolales</taxon>
        <taxon>Balneolaceae</taxon>
        <taxon>Fodinibius</taxon>
    </lineage>
</organism>
<proteinExistence type="predicted"/>
<dbReference type="Gene3D" id="2.140.10.30">
    <property type="entry name" value="Dipeptidylpeptidase IV, N-terminal domain"/>
    <property type="match status" value="1"/>
</dbReference>
<accession>A0ABT3PHT0</accession>
<keyword evidence="5" id="KW-1185">Reference proteome</keyword>
<evidence type="ECO:0000313" key="4">
    <source>
        <dbReference type="EMBL" id="MCW9705484.1"/>
    </source>
</evidence>
<evidence type="ECO:0000256" key="1">
    <source>
        <dbReference type="SAM" id="SignalP"/>
    </source>
</evidence>
<dbReference type="InterPro" id="IPR050278">
    <property type="entry name" value="Serine_Prot_S9B/DPPIV"/>
</dbReference>
<dbReference type="RefSeq" id="WP_265764148.1">
    <property type="nucleotide sequence ID" value="NZ_JAGGJA010000001.1"/>
</dbReference>
<protein>
    <submittedName>
        <fullName evidence="4">S9 family peptidase</fullName>
    </submittedName>
</protein>
<sequence>MKRFKFFLLLFVLIPSLSQGQAGVDTLSLKSIFYEPLLAGNRPDFSTFSPNMRRVYYQSNDSAYIEEEHYSVSLKGNDKQKADDQFKADFALAPNNRRVVYAQDGDLWIANPDFSNKTRLVKSKTSEYDPTWGPQSRRIAYVQDGDVWIINIQTSMLTQVTGKESDEPGYSIVDWAGDNKLVLSQWDTSDYKEYYFPEYVDQYVETGATRRGVATRLLSVAYLDSNKTEKLHQQKGYLSTSISADGQYLAVDQRDAPMKQRSILVFNLEEHDSTTVFEDSTEGWIYGTDLAFAPEGNKLMFQSEQDGWNHIYTVNPDGSELQQHTKGNFEVPWAAWTGKDHIVFASTEVDPGERHVYTLDISDDNIEKLTSKTGYRQDFQLSRNHRHLVYNYTYFNQPSELHALDLRNPKKETRLTHTIPDRFNAIDWQQEDYIRFTGRDGDTQLSMSVLEPLNKQAGKKYPVVVFVHGAGSLQNVYKGWSNNYHREYMFHQYLTARGYYVIEVDYRHSTGYGRKFREDVTNWMGKYETQDIVDGINYLAGHYAQADTSQVGIYGGSYGGFMSLYATSVAPDYFDAAAALRSVTNWDNYYYTNPWYTLPRLGKPETDSTNYARSSPITYVDQLKKPVLLLHGLEDNNVGFQDVAQYIHELIEAGNKDFDMMMYPDERHSFEDPDAWYDEYSRIFDFFEEHLQSR</sequence>
<dbReference type="Proteomes" id="UP001207918">
    <property type="component" value="Unassembled WGS sequence"/>
</dbReference>
<dbReference type="Gene3D" id="3.40.50.1820">
    <property type="entry name" value="alpha/beta hydrolase"/>
    <property type="match status" value="1"/>
</dbReference>
<dbReference type="PANTHER" id="PTHR11731:SF193">
    <property type="entry name" value="DIPEPTIDYL PEPTIDASE 9"/>
    <property type="match status" value="1"/>
</dbReference>
<dbReference type="InterPro" id="IPR029058">
    <property type="entry name" value="AB_hydrolase_fold"/>
</dbReference>
<feature type="signal peptide" evidence="1">
    <location>
        <begin position="1"/>
        <end position="22"/>
    </location>
</feature>
<dbReference type="SUPFAM" id="SSF53474">
    <property type="entry name" value="alpha/beta-Hydrolases"/>
    <property type="match status" value="1"/>
</dbReference>
<reference evidence="4 5" key="1">
    <citation type="submission" date="2021-03" db="EMBL/GenBank/DDBJ databases">
        <title>Aliifodinibius sp. nov., a new bacterium isolated from saline soil.</title>
        <authorList>
            <person name="Galisteo C."/>
            <person name="De La Haba R."/>
            <person name="Sanchez-Porro C."/>
            <person name="Ventosa A."/>
        </authorList>
    </citation>
    <scope>NUCLEOTIDE SEQUENCE [LARGE SCALE GENOMIC DNA]</scope>
    <source>
        <strain evidence="4 5">1BSP15-2V2</strain>
    </source>
</reference>